<dbReference type="EMBL" id="CCSB01000001">
    <property type="protein sequence ID" value="CDZ76441.1"/>
    <property type="molecule type" value="Genomic_DNA"/>
</dbReference>
<name>A0A078KTT5_9GAMM</name>
<accession>A0A078KTT5</accession>
<keyword evidence="2" id="KW-1185">Reference proteome</keyword>
<reference evidence="1 2" key="1">
    <citation type="submission" date="2014-06" db="EMBL/GenBank/DDBJ databases">
        <authorList>
            <person name="Urmite Genomes Urmite Genomes"/>
        </authorList>
    </citation>
    <scope>NUCLEOTIDE SEQUENCE [LARGE SCALE GENOMIC DNA]</scope>
</reference>
<protein>
    <submittedName>
        <fullName evidence="1">Uncharacterized protein</fullName>
    </submittedName>
</protein>
<dbReference type="Proteomes" id="UP000044071">
    <property type="component" value="Unassembled WGS sequence"/>
</dbReference>
<proteinExistence type="predicted"/>
<evidence type="ECO:0000313" key="2">
    <source>
        <dbReference type="Proteomes" id="UP000044071"/>
    </source>
</evidence>
<sequence>MFKKKEKLPASPKKQDCDRATRVLELHALDKKAYSLIKELHPDDPLRKRYASLPRKGCSKDIKKFERLEKELQDLAVILESRLAPPDEIRIVIS</sequence>
<organism evidence="1 2">
    <name type="scientific">Legionella massiliensis</name>
    <dbReference type="NCBI Taxonomy" id="1034943"/>
    <lineage>
        <taxon>Bacteria</taxon>
        <taxon>Pseudomonadati</taxon>
        <taxon>Pseudomonadota</taxon>
        <taxon>Gammaproteobacteria</taxon>
        <taxon>Legionellales</taxon>
        <taxon>Legionellaceae</taxon>
        <taxon>Legionella</taxon>
    </lineage>
</organism>
<dbReference type="RefSeq" id="WP_043872970.1">
    <property type="nucleotide sequence ID" value="NZ_CCVW01000001.1"/>
</dbReference>
<dbReference type="AlphaFoldDB" id="A0A078KTT5"/>
<evidence type="ECO:0000313" key="1">
    <source>
        <dbReference type="EMBL" id="CDZ76441.1"/>
    </source>
</evidence>
<gene>
    <name evidence="1" type="ORF">BN59_00710</name>
</gene>